<protein>
    <submittedName>
        <fullName evidence="1">Uncharacterized protein</fullName>
    </submittedName>
</protein>
<dbReference type="OrthoDB" id="2567457at2759"/>
<dbReference type="Proteomes" id="UP000325579">
    <property type="component" value="Unassembled WGS sequence"/>
</dbReference>
<keyword evidence="2" id="KW-1185">Reference proteome</keyword>
<gene>
    <name evidence="1" type="ORF">BDV37DRAFT_283585</name>
</gene>
<organism evidence="1 2">
    <name type="scientific">Aspergillus pseudonomiae</name>
    <dbReference type="NCBI Taxonomy" id="1506151"/>
    <lineage>
        <taxon>Eukaryota</taxon>
        <taxon>Fungi</taxon>
        <taxon>Dikarya</taxon>
        <taxon>Ascomycota</taxon>
        <taxon>Pezizomycotina</taxon>
        <taxon>Eurotiomycetes</taxon>
        <taxon>Eurotiomycetidae</taxon>
        <taxon>Eurotiales</taxon>
        <taxon>Aspergillaceae</taxon>
        <taxon>Aspergillus</taxon>
        <taxon>Aspergillus subgen. Circumdati</taxon>
    </lineage>
</organism>
<evidence type="ECO:0000313" key="2">
    <source>
        <dbReference type="Proteomes" id="UP000325579"/>
    </source>
</evidence>
<dbReference type="SUPFAM" id="SSF69118">
    <property type="entry name" value="AhpD-like"/>
    <property type="match status" value="1"/>
</dbReference>
<accession>A0A5N6HWR3</accession>
<reference evidence="1 2" key="1">
    <citation type="submission" date="2019-04" db="EMBL/GenBank/DDBJ databases">
        <authorList>
            <consortium name="DOE Joint Genome Institute"/>
            <person name="Mondo S."/>
            <person name="Kjaerbolling I."/>
            <person name="Vesth T."/>
            <person name="Frisvad J.C."/>
            <person name="Nybo J.L."/>
            <person name="Theobald S."/>
            <person name="Kildgaard S."/>
            <person name="Isbrandt T."/>
            <person name="Kuo A."/>
            <person name="Sato A."/>
            <person name="Lyhne E.K."/>
            <person name="Kogle M.E."/>
            <person name="Wiebenga A."/>
            <person name="Kun R.S."/>
            <person name="Lubbers R.J."/>
            <person name="Makela M.R."/>
            <person name="Barry K."/>
            <person name="Chovatia M."/>
            <person name="Clum A."/>
            <person name="Daum C."/>
            <person name="Haridas S."/>
            <person name="He G."/>
            <person name="LaButti K."/>
            <person name="Lipzen A."/>
            <person name="Riley R."/>
            <person name="Salamov A."/>
            <person name="Simmons B.A."/>
            <person name="Magnuson J.K."/>
            <person name="Henrissat B."/>
            <person name="Mortensen U.H."/>
            <person name="Larsen T.O."/>
            <person name="Devries R.P."/>
            <person name="Grigoriev I.V."/>
            <person name="Machida M."/>
            <person name="Baker S.E."/>
            <person name="Andersen M.R."/>
            <person name="Cantor M.N."/>
            <person name="Hua S.X."/>
        </authorList>
    </citation>
    <scope>NUCLEOTIDE SEQUENCE [LARGE SCALE GENOMIC DNA]</scope>
    <source>
        <strain evidence="1 2">CBS 119388</strain>
    </source>
</reference>
<accession>A0A5N7DBJ4</accession>
<dbReference type="GeneID" id="43672014"/>
<name>A0A5N6HWR3_9EURO</name>
<evidence type="ECO:0000313" key="1">
    <source>
        <dbReference type="EMBL" id="KAE8403525.1"/>
    </source>
</evidence>
<dbReference type="AlphaFoldDB" id="A0A5N6HWR3"/>
<proteinExistence type="predicted"/>
<sequence>MARFLAIPTDEHTPSMDFIKAFDKPSLIRLHSTMLLARSWVLMLLCLLTEYDTPYVLYAHAENALAAGLSREQIQQAVHGKVPGGLDEQEAMVQLRRPMQDEEYDEAVGILGRERIAGLVHIASLYIYAVMLTNIGSDGDVPPTKEGSCIATKNPALGEWVSWGRMLHTDKAACMSLLPYVGDTSLSRIC</sequence>
<dbReference type="RefSeq" id="XP_031940844.1">
    <property type="nucleotide sequence ID" value="XM_032087323.1"/>
</dbReference>
<dbReference type="InterPro" id="IPR029032">
    <property type="entry name" value="AhpD-like"/>
</dbReference>
<dbReference type="EMBL" id="ML736775">
    <property type="protein sequence ID" value="KAE8403525.1"/>
    <property type="molecule type" value="Genomic_DNA"/>
</dbReference>